<keyword evidence="3" id="KW-1185">Reference proteome</keyword>
<dbReference type="Proteomes" id="UP000821866">
    <property type="component" value="Chromosome 3"/>
</dbReference>
<evidence type="ECO:0000313" key="3">
    <source>
        <dbReference type="Proteomes" id="UP000821866"/>
    </source>
</evidence>
<reference evidence="2" key="2">
    <citation type="submission" date="2021-09" db="EMBL/GenBank/DDBJ databases">
        <authorList>
            <person name="Jia N."/>
            <person name="Wang J."/>
            <person name="Shi W."/>
            <person name="Du L."/>
            <person name="Sun Y."/>
            <person name="Zhan W."/>
            <person name="Jiang J."/>
            <person name="Wang Q."/>
            <person name="Zhang B."/>
            <person name="Ji P."/>
            <person name="Sakyi L.B."/>
            <person name="Cui X."/>
            <person name="Yuan T."/>
            <person name="Jiang B."/>
            <person name="Yang W."/>
            <person name="Lam T.T.-Y."/>
            <person name="Chang Q."/>
            <person name="Ding S."/>
            <person name="Wang X."/>
            <person name="Zhu J."/>
            <person name="Ruan X."/>
            <person name="Zhao L."/>
            <person name="Wei J."/>
            <person name="Que T."/>
            <person name="Du C."/>
            <person name="Cheng J."/>
            <person name="Dai P."/>
            <person name="Han X."/>
            <person name="Huang E."/>
            <person name="Gao Y."/>
            <person name="Liu J."/>
            <person name="Shao H."/>
            <person name="Ye R."/>
            <person name="Li L."/>
            <person name="Wei W."/>
            <person name="Wang X."/>
            <person name="Wang C."/>
            <person name="Huo Q."/>
            <person name="Li W."/>
            <person name="Guo W."/>
            <person name="Chen H."/>
            <person name="Chen S."/>
            <person name="Zhou L."/>
            <person name="Zhou L."/>
            <person name="Ni X."/>
            <person name="Tian J."/>
            <person name="Zhou Y."/>
            <person name="Sheng Y."/>
            <person name="Liu T."/>
            <person name="Pan Y."/>
            <person name="Xia L."/>
            <person name="Li J."/>
            <person name="Zhao F."/>
            <person name="Cao W."/>
        </authorList>
    </citation>
    <scope>NUCLEOTIDE SEQUENCE</scope>
    <source>
        <strain evidence="2">Rmic-2018</strain>
        <tissue evidence="2">Larvae</tissue>
    </source>
</reference>
<dbReference type="EMBL" id="JABSTU010000005">
    <property type="protein sequence ID" value="KAH8029844.1"/>
    <property type="molecule type" value="Genomic_DNA"/>
</dbReference>
<sequence length="93" mass="10360">MMMSARSSGGTSVNSESHSQPFQSFEELVAVYFRGREPEEGVWFSQLANHGKEFFATFLPALHLVGYALHKGWVSVEHLAHELAPTALESLPR</sequence>
<proteinExistence type="predicted"/>
<protein>
    <submittedName>
        <fullName evidence="2">Uncharacterized protein</fullName>
    </submittedName>
</protein>
<name>A0A9J6E6A1_RHIMP</name>
<gene>
    <name evidence="2" type="ORF">HPB51_004879</name>
</gene>
<evidence type="ECO:0000313" key="2">
    <source>
        <dbReference type="EMBL" id="KAH8029844.1"/>
    </source>
</evidence>
<accession>A0A9J6E6A1</accession>
<evidence type="ECO:0000256" key="1">
    <source>
        <dbReference type="SAM" id="MobiDB-lite"/>
    </source>
</evidence>
<reference evidence="2" key="1">
    <citation type="journal article" date="2020" name="Cell">
        <title>Large-Scale Comparative Analyses of Tick Genomes Elucidate Their Genetic Diversity and Vector Capacities.</title>
        <authorList>
            <consortium name="Tick Genome and Microbiome Consortium (TIGMIC)"/>
            <person name="Jia N."/>
            <person name="Wang J."/>
            <person name="Shi W."/>
            <person name="Du L."/>
            <person name="Sun Y."/>
            <person name="Zhan W."/>
            <person name="Jiang J.F."/>
            <person name="Wang Q."/>
            <person name="Zhang B."/>
            <person name="Ji P."/>
            <person name="Bell-Sakyi L."/>
            <person name="Cui X.M."/>
            <person name="Yuan T.T."/>
            <person name="Jiang B.G."/>
            <person name="Yang W.F."/>
            <person name="Lam T.T."/>
            <person name="Chang Q.C."/>
            <person name="Ding S.J."/>
            <person name="Wang X.J."/>
            <person name="Zhu J.G."/>
            <person name="Ruan X.D."/>
            <person name="Zhao L."/>
            <person name="Wei J.T."/>
            <person name="Ye R.Z."/>
            <person name="Que T.C."/>
            <person name="Du C.H."/>
            <person name="Zhou Y.H."/>
            <person name="Cheng J.X."/>
            <person name="Dai P.F."/>
            <person name="Guo W.B."/>
            <person name="Han X.H."/>
            <person name="Huang E.J."/>
            <person name="Li L.F."/>
            <person name="Wei W."/>
            <person name="Gao Y.C."/>
            <person name="Liu J.Z."/>
            <person name="Shao H.Z."/>
            <person name="Wang X."/>
            <person name="Wang C.C."/>
            <person name="Yang T.C."/>
            <person name="Huo Q.B."/>
            <person name="Li W."/>
            <person name="Chen H.Y."/>
            <person name="Chen S.E."/>
            <person name="Zhou L.G."/>
            <person name="Ni X.B."/>
            <person name="Tian J.H."/>
            <person name="Sheng Y."/>
            <person name="Liu T."/>
            <person name="Pan Y.S."/>
            <person name="Xia L.Y."/>
            <person name="Li J."/>
            <person name="Zhao F."/>
            <person name="Cao W.C."/>
        </authorList>
    </citation>
    <scope>NUCLEOTIDE SEQUENCE</scope>
    <source>
        <strain evidence="2">Rmic-2018</strain>
    </source>
</reference>
<comment type="caution">
    <text evidence="2">The sequence shown here is derived from an EMBL/GenBank/DDBJ whole genome shotgun (WGS) entry which is preliminary data.</text>
</comment>
<organism evidence="2 3">
    <name type="scientific">Rhipicephalus microplus</name>
    <name type="common">Cattle tick</name>
    <name type="synonym">Boophilus microplus</name>
    <dbReference type="NCBI Taxonomy" id="6941"/>
    <lineage>
        <taxon>Eukaryota</taxon>
        <taxon>Metazoa</taxon>
        <taxon>Ecdysozoa</taxon>
        <taxon>Arthropoda</taxon>
        <taxon>Chelicerata</taxon>
        <taxon>Arachnida</taxon>
        <taxon>Acari</taxon>
        <taxon>Parasitiformes</taxon>
        <taxon>Ixodida</taxon>
        <taxon>Ixodoidea</taxon>
        <taxon>Ixodidae</taxon>
        <taxon>Rhipicephalinae</taxon>
        <taxon>Rhipicephalus</taxon>
        <taxon>Boophilus</taxon>
    </lineage>
</organism>
<dbReference type="AlphaFoldDB" id="A0A9J6E6A1"/>
<feature type="region of interest" description="Disordered" evidence="1">
    <location>
        <begin position="1"/>
        <end position="21"/>
    </location>
</feature>